<feature type="compositionally biased region" description="Polar residues" evidence="1">
    <location>
        <begin position="350"/>
        <end position="365"/>
    </location>
</feature>
<gene>
    <name evidence="2" type="ORF">BJ085DRAFT_32855</name>
</gene>
<feature type="region of interest" description="Disordered" evidence="1">
    <location>
        <begin position="319"/>
        <end position="387"/>
    </location>
</feature>
<dbReference type="AlphaFoldDB" id="A0A4Q0A0E3"/>
<keyword evidence="3" id="KW-1185">Reference proteome</keyword>
<feature type="region of interest" description="Disordered" evidence="1">
    <location>
        <begin position="1"/>
        <end position="68"/>
    </location>
</feature>
<evidence type="ECO:0000256" key="1">
    <source>
        <dbReference type="SAM" id="MobiDB-lite"/>
    </source>
</evidence>
<feature type="compositionally biased region" description="Low complexity" evidence="1">
    <location>
        <begin position="166"/>
        <end position="180"/>
    </location>
</feature>
<evidence type="ECO:0000313" key="2">
    <source>
        <dbReference type="EMBL" id="RKP39505.1"/>
    </source>
</evidence>
<sequence>MGKKTNKRSNKGGNTPNSNSGRKGSGGGTPKKAATPPLSGPQTTNAVPQPQLPPVVDSEVPAALSASDAELRPAKIIQDTVTSATITDLNEPIQPVPGVPVASEPLVPATRDAPIEKEIPLPDHVKNPFPKNSVASFMPAVVSVADEPVVVPPTKTAPVPEAVGTRTTAADADTTTTAAAPSSMKADTDASVSSLKSVGIAPRSDGIPAQPAVAVAPVPVALDSTPIEPTRDAIPANDTVLSPHNVSDVTPRATQQLMKEKATAGLAATDAPGPARRAGSNLGLNSANNAATTHTNAATAAMNGQSILTGVKPSEAVIPEARKPSVTTNGTAPDATAIPPAAPAQNATTNGSTAPANASQTSLPPQTAEAVQEQASTPAKTQKTGFMKRVMRRVSRIFN</sequence>
<feature type="compositionally biased region" description="Basic residues" evidence="1">
    <location>
        <begin position="1"/>
        <end position="10"/>
    </location>
</feature>
<reference evidence="3" key="1">
    <citation type="journal article" date="2018" name="Nat. Microbiol.">
        <title>Leveraging single-cell genomics to expand the fungal tree of life.</title>
        <authorList>
            <person name="Ahrendt S.R."/>
            <person name="Quandt C.A."/>
            <person name="Ciobanu D."/>
            <person name="Clum A."/>
            <person name="Salamov A."/>
            <person name="Andreopoulos B."/>
            <person name="Cheng J.F."/>
            <person name="Woyke T."/>
            <person name="Pelin A."/>
            <person name="Henrissat B."/>
            <person name="Reynolds N.K."/>
            <person name="Benny G.L."/>
            <person name="Smith M.E."/>
            <person name="James T.Y."/>
            <person name="Grigoriev I.V."/>
        </authorList>
    </citation>
    <scope>NUCLEOTIDE SEQUENCE [LARGE SCALE GENOMIC DNA]</scope>
    <source>
        <strain evidence="3">RSA 468</strain>
    </source>
</reference>
<name>A0A4Q0A0E3_9FUNG</name>
<evidence type="ECO:0000313" key="3">
    <source>
        <dbReference type="Proteomes" id="UP000268162"/>
    </source>
</evidence>
<dbReference type="EMBL" id="ML002266">
    <property type="protein sequence ID" value="RKP39505.1"/>
    <property type="molecule type" value="Genomic_DNA"/>
</dbReference>
<feature type="region of interest" description="Disordered" evidence="1">
    <location>
        <begin position="166"/>
        <end position="186"/>
    </location>
</feature>
<feature type="compositionally biased region" description="Low complexity" evidence="1">
    <location>
        <begin position="331"/>
        <end position="349"/>
    </location>
</feature>
<proteinExistence type="predicted"/>
<organism evidence="2 3">
    <name type="scientific">Dimargaris cristalligena</name>
    <dbReference type="NCBI Taxonomy" id="215637"/>
    <lineage>
        <taxon>Eukaryota</taxon>
        <taxon>Fungi</taxon>
        <taxon>Fungi incertae sedis</taxon>
        <taxon>Zoopagomycota</taxon>
        <taxon>Kickxellomycotina</taxon>
        <taxon>Dimargaritomycetes</taxon>
        <taxon>Dimargaritales</taxon>
        <taxon>Dimargaritaceae</taxon>
        <taxon>Dimargaris</taxon>
    </lineage>
</organism>
<feature type="compositionally biased region" description="Polar residues" evidence="1">
    <location>
        <begin position="373"/>
        <end position="384"/>
    </location>
</feature>
<accession>A0A4Q0A0E3</accession>
<dbReference type="Proteomes" id="UP000268162">
    <property type="component" value="Unassembled WGS sequence"/>
</dbReference>
<protein>
    <submittedName>
        <fullName evidence="2">Uncharacterized protein</fullName>
    </submittedName>
</protein>